<evidence type="ECO:0000256" key="4">
    <source>
        <dbReference type="ARBA" id="ARBA00023159"/>
    </source>
</evidence>
<dbReference type="Pfam" id="PF00126">
    <property type="entry name" value="HTH_1"/>
    <property type="match status" value="1"/>
</dbReference>
<evidence type="ECO:0000259" key="6">
    <source>
        <dbReference type="PROSITE" id="PS50931"/>
    </source>
</evidence>
<keyword evidence="5" id="KW-0804">Transcription</keyword>
<dbReference type="PANTHER" id="PTHR30293">
    <property type="entry name" value="TRANSCRIPTIONAL REGULATORY PROTEIN NAC-RELATED"/>
    <property type="match status" value="1"/>
</dbReference>
<gene>
    <name evidence="7" type="ORF">RGD00_11890</name>
</gene>
<dbReference type="EMBL" id="JAVKPH010000012">
    <property type="protein sequence ID" value="MDR5653310.1"/>
    <property type="molecule type" value="Genomic_DNA"/>
</dbReference>
<dbReference type="SUPFAM" id="SSF46785">
    <property type="entry name" value="Winged helix' DNA-binding domain"/>
    <property type="match status" value="1"/>
</dbReference>
<dbReference type="PRINTS" id="PR00039">
    <property type="entry name" value="HTHLYSR"/>
</dbReference>
<evidence type="ECO:0000256" key="1">
    <source>
        <dbReference type="ARBA" id="ARBA00009437"/>
    </source>
</evidence>
<comment type="similarity">
    <text evidence="1">Belongs to the LysR transcriptional regulatory family.</text>
</comment>
<dbReference type="Gene3D" id="1.10.10.10">
    <property type="entry name" value="Winged helix-like DNA-binding domain superfamily/Winged helix DNA-binding domain"/>
    <property type="match status" value="1"/>
</dbReference>
<protein>
    <submittedName>
        <fullName evidence="7">LysR family transcriptional regulator</fullName>
    </submittedName>
</protein>
<evidence type="ECO:0000256" key="5">
    <source>
        <dbReference type="ARBA" id="ARBA00023163"/>
    </source>
</evidence>
<keyword evidence="8" id="KW-1185">Reference proteome</keyword>
<dbReference type="InterPro" id="IPR036390">
    <property type="entry name" value="WH_DNA-bd_sf"/>
</dbReference>
<dbReference type="Proteomes" id="UP001247754">
    <property type="component" value="Unassembled WGS sequence"/>
</dbReference>
<sequence length="330" mass="36228">MARSRTQAPDIDIKHVYYFLMLAKHGSISKAALALGLAQPSLSEHVARLEARLNTKLAIRGPRGITLTEAGRFLAREGHTLIDAARSLTDSIREMGQELQGGVSIGLPPSLSLLVSIPLAETIRVENPGIRLHLTEGLSGHILDWLDQERIDLGFVYSNPPSTSFQTEPVLEEEIFVIAAHDNLPVEPDENGDLTIQASRLGELPLVMPGLPHSARLAIERFARANGLSLNVIVEIDSLPQIVEMVARASAFTVLPHASVADAVAAGKLALIRIKEPSFFRTVYLTRKRARPVSMVSLTVEKTVLKIIREMVERYQLNAKLVEPHKPQPK</sequence>
<comment type="caution">
    <text evidence="7">The sequence shown here is derived from an EMBL/GenBank/DDBJ whole genome shotgun (WGS) entry which is preliminary data.</text>
</comment>
<dbReference type="RefSeq" id="WP_310457548.1">
    <property type="nucleotide sequence ID" value="NZ_JAVKPH010000012.1"/>
</dbReference>
<feature type="domain" description="HTH lysR-type" evidence="6">
    <location>
        <begin position="11"/>
        <end position="68"/>
    </location>
</feature>
<proteinExistence type="inferred from homology"/>
<reference evidence="7 8" key="1">
    <citation type="submission" date="2023-09" db="EMBL/GenBank/DDBJ databases">
        <title>Xinfangfangia sedmenti sp. nov., isolated the sedment.</title>
        <authorList>
            <person name="Xu L."/>
        </authorList>
    </citation>
    <scope>NUCLEOTIDE SEQUENCE [LARGE SCALE GENOMIC DNA]</scope>
    <source>
        <strain evidence="7 8">LG-4</strain>
    </source>
</reference>
<organism evidence="7 8">
    <name type="scientific">Ruixingdingia sedimenti</name>
    <dbReference type="NCBI Taxonomy" id="3073604"/>
    <lineage>
        <taxon>Bacteria</taxon>
        <taxon>Pseudomonadati</taxon>
        <taxon>Pseudomonadota</taxon>
        <taxon>Alphaproteobacteria</taxon>
        <taxon>Rhodobacterales</taxon>
        <taxon>Paracoccaceae</taxon>
        <taxon>Ruixingdingia</taxon>
    </lineage>
</organism>
<dbReference type="PROSITE" id="PS50931">
    <property type="entry name" value="HTH_LYSR"/>
    <property type="match status" value="1"/>
</dbReference>
<keyword evidence="4" id="KW-0010">Activator</keyword>
<dbReference type="InterPro" id="IPR000847">
    <property type="entry name" value="LysR_HTH_N"/>
</dbReference>
<dbReference type="InterPro" id="IPR005119">
    <property type="entry name" value="LysR_subst-bd"/>
</dbReference>
<keyword evidence="2" id="KW-0805">Transcription regulation</keyword>
<keyword evidence="3" id="KW-0238">DNA-binding</keyword>
<evidence type="ECO:0000256" key="3">
    <source>
        <dbReference type="ARBA" id="ARBA00023125"/>
    </source>
</evidence>
<name>A0ABU1F8V1_9RHOB</name>
<dbReference type="Gene3D" id="3.40.190.290">
    <property type="match status" value="1"/>
</dbReference>
<evidence type="ECO:0000313" key="7">
    <source>
        <dbReference type="EMBL" id="MDR5653310.1"/>
    </source>
</evidence>
<dbReference type="PANTHER" id="PTHR30293:SF0">
    <property type="entry name" value="NITROGEN ASSIMILATION REGULATORY PROTEIN NAC"/>
    <property type="match status" value="1"/>
</dbReference>
<evidence type="ECO:0000313" key="8">
    <source>
        <dbReference type="Proteomes" id="UP001247754"/>
    </source>
</evidence>
<dbReference type="SUPFAM" id="SSF53850">
    <property type="entry name" value="Periplasmic binding protein-like II"/>
    <property type="match status" value="1"/>
</dbReference>
<dbReference type="InterPro" id="IPR036388">
    <property type="entry name" value="WH-like_DNA-bd_sf"/>
</dbReference>
<dbReference type="Pfam" id="PF03466">
    <property type="entry name" value="LysR_substrate"/>
    <property type="match status" value="1"/>
</dbReference>
<accession>A0ABU1F8V1</accession>
<evidence type="ECO:0000256" key="2">
    <source>
        <dbReference type="ARBA" id="ARBA00023015"/>
    </source>
</evidence>